<dbReference type="EMBL" id="CM001555">
    <property type="protein sequence ID" value="EJG07950.1"/>
    <property type="molecule type" value="Genomic_DNA"/>
</dbReference>
<dbReference type="SMART" id="SM00567">
    <property type="entry name" value="EZ_HEAT"/>
    <property type="match status" value="3"/>
</dbReference>
<keyword evidence="2" id="KW-1185">Reference proteome</keyword>
<accession>J1L5A4</accession>
<name>J1L5A4_9EURY</name>
<gene>
    <name evidence="1" type="ORF">Metli_2008</name>
</gene>
<dbReference type="Pfam" id="PF13646">
    <property type="entry name" value="HEAT_2"/>
    <property type="match status" value="1"/>
</dbReference>
<dbReference type="AlphaFoldDB" id="J1L5A4"/>
<dbReference type="Proteomes" id="UP000005095">
    <property type="component" value="Chromosome"/>
</dbReference>
<reference evidence="1 2" key="1">
    <citation type="submission" date="2011-08" db="EMBL/GenBank/DDBJ databases">
        <title>The complete genome of Methanofollis liminatans DSM 4140.</title>
        <authorList>
            <consortium name="US DOE Joint Genome Institute (JGI-PGF)"/>
            <person name="Lucas S."/>
            <person name="Han J."/>
            <person name="Lapidus A."/>
            <person name="Bruce D."/>
            <person name="Goodwin L."/>
            <person name="Pitluck S."/>
            <person name="Peters L."/>
            <person name="Kyrpides N."/>
            <person name="Mavromatis K."/>
            <person name="Ivanova N."/>
            <person name="Mikhailova N."/>
            <person name="Lu M."/>
            <person name="Detter J.C."/>
            <person name="Tapia R."/>
            <person name="Han C."/>
            <person name="Land M."/>
            <person name="Hauser L."/>
            <person name="Markowitz V."/>
            <person name="Cheng J.-F."/>
            <person name="Hugenholtz P."/>
            <person name="Woyke T."/>
            <person name="Wu D."/>
            <person name="Spring S."/>
            <person name="Schuler E."/>
            <person name="Brambilla E."/>
            <person name="Klenk H.-P."/>
            <person name="Eisen J.A."/>
        </authorList>
    </citation>
    <scope>NUCLEOTIDE SEQUENCE [LARGE SCALE GENOMIC DNA]</scope>
    <source>
        <strain evidence="1 2">DSM 4140</strain>
    </source>
</reference>
<sequence length="260" mass="28830">MPKKHKIDRVALLIEALSAPSLRVRSVAVRGLTPLRDARAIRPIIESVRGLEDECEDFIPPFISEVMIALASSDDRGALIPFFTTLDASFEDLHPIVWHLTQEDRSAILSLAELYEDDIEPLKQILFGPYSDYTKNCVINILAETDTYEADHALIEVLQDREMDDYLVTEAADALGRSRCRDAFHPLCAILINKTDISDDTRSAAAGALGRIGDPRAIAPLVAVLTDPDEDRHSLTYEFAIDALQMLVGNGQEIEEDGEN</sequence>
<dbReference type="OrthoDB" id="10495at2157"/>
<protein>
    <submittedName>
        <fullName evidence="1">PBS lyase HEAT domain protein repeat-containing protein</fullName>
    </submittedName>
</protein>
<dbReference type="SUPFAM" id="SSF48371">
    <property type="entry name" value="ARM repeat"/>
    <property type="match status" value="1"/>
</dbReference>
<proteinExistence type="predicted"/>
<dbReference type="InterPro" id="IPR016024">
    <property type="entry name" value="ARM-type_fold"/>
</dbReference>
<keyword evidence="1" id="KW-0456">Lyase</keyword>
<organism evidence="1 2">
    <name type="scientific">Methanofollis liminatans DSM 4140</name>
    <dbReference type="NCBI Taxonomy" id="28892"/>
    <lineage>
        <taxon>Archaea</taxon>
        <taxon>Methanobacteriati</taxon>
        <taxon>Methanobacteriota</taxon>
        <taxon>Stenosarchaea group</taxon>
        <taxon>Methanomicrobia</taxon>
        <taxon>Methanomicrobiales</taxon>
        <taxon>Methanomicrobiaceae</taxon>
        <taxon>Methanofollis</taxon>
    </lineage>
</organism>
<evidence type="ECO:0000313" key="1">
    <source>
        <dbReference type="EMBL" id="EJG07950.1"/>
    </source>
</evidence>
<dbReference type="HOGENOM" id="CLU_1067980_0_0_2"/>
<dbReference type="Gene3D" id="1.25.10.10">
    <property type="entry name" value="Leucine-rich Repeat Variant"/>
    <property type="match status" value="1"/>
</dbReference>
<evidence type="ECO:0000313" key="2">
    <source>
        <dbReference type="Proteomes" id="UP000005095"/>
    </source>
</evidence>
<dbReference type="InterPro" id="IPR004155">
    <property type="entry name" value="PBS_lyase_HEAT"/>
</dbReference>
<dbReference type="GO" id="GO:0016829">
    <property type="term" value="F:lyase activity"/>
    <property type="evidence" value="ECO:0007669"/>
    <property type="project" value="UniProtKB-KW"/>
</dbReference>
<dbReference type="InterPro" id="IPR011989">
    <property type="entry name" value="ARM-like"/>
</dbReference>
<dbReference type="STRING" id="28892.Metli_2008"/>
<dbReference type="RefSeq" id="WP_004040024.1">
    <property type="nucleotide sequence ID" value="NZ_CM001555.1"/>
</dbReference>